<dbReference type="NCBIfam" id="TIGR03720">
    <property type="entry name" value="exospor_lead"/>
    <property type="match status" value="1"/>
</dbReference>
<dbReference type="SUPFAM" id="SSF49373">
    <property type="entry name" value="Invasin/intimin cell-adhesion fragments"/>
    <property type="match status" value="1"/>
</dbReference>
<sequence length="205" mass="19349">MDEFLSSAALNPDAIGPTLPPVLPFQSPTGPTGATGSTGPTGSTGATGPTGPTGSTGATGPTGPTGPTGSTGATGPIGPTGPTGSTGATGPTGPTGFNLPAGLASISLTSNANTACVSTQGNNTLFFSGQVLVNGIPAAGVVVSFSFSNPSLAFMVPLATITNASGNFTAVFLAANGPGTVIVTASPLDSPGTMANVTITIVNCP</sequence>
<dbReference type="EMBL" id="NVMX01000001">
    <property type="protein sequence ID" value="PEA00810.1"/>
    <property type="molecule type" value="Genomic_DNA"/>
</dbReference>
<dbReference type="Proteomes" id="UP000219922">
    <property type="component" value="Unassembled WGS sequence"/>
</dbReference>
<feature type="region of interest" description="Disordered" evidence="1">
    <location>
        <begin position="1"/>
        <end position="96"/>
    </location>
</feature>
<organism evidence="2 3">
    <name type="scientific">Bacillus cereus</name>
    <dbReference type="NCBI Taxonomy" id="1396"/>
    <lineage>
        <taxon>Bacteria</taxon>
        <taxon>Bacillati</taxon>
        <taxon>Bacillota</taxon>
        <taxon>Bacilli</taxon>
        <taxon>Bacillales</taxon>
        <taxon>Bacillaceae</taxon>
        <taxon>Bacillus</taxon>
        <taxon>Bacillus cereus group</taxon>
    </lineage>
</organism>
<dbReference type="AlphaFoldDB" id="A0A9X6T525"/>
<accession>A0A9X6T525</accession>
<name>A0A9X6T525_BACCE</name>
<protein>
    <submittedName>
        <fullName evidence="2">ABC transporter permease</fullName>
    </submittedName>
</protein>
<gene>
    <name evidence="2" type="ORF">CON36_01070</name>
</gene>
<dbReference type="InterPro" id="IPR021201">
    <property type="entry name" value="Leader_pep_exosporium"/>
</dbReference>
<comment type="caution">
    <text evidence="2">The sequence shown here is derived from an EMBL/GenBank/DDBJ whole genome shotgun (WGS) entry which is preliminary data.</text>
</comment>
<dbReference type="PANTHER" id="PTHR24637:SF422">
    <property type="entry name" value="COLLAGEN IV NC1 DOMAIN-CONTAINING PROTEIN"/>
    <property type="match status" value="1"/>
</dbReference>
<feature type="compositionally biased region" description="Low complexity" evidence="1">
    <location>
        <begin position="28"/>
        <end position="96"/>
    </location>
</feature>
<dbReference type="PANTHER" id="PTHR24637">
    <property type="entry name" value="COLLAGEN"/>
    <property type="match status" value="1"/>
</dbReference>
<reference evidence="2 3" key="1">
    <citation type="submission" date="2017-09" db="EMBL/GenBank/DDBJ databases">
        <title>Large-scale bioinformatics analysis of Bacillus genomes uncovers conserved roles of natural products in bacterial physiology.</title>
        <authorList>
            <consortium name="Agbiome Team Llc"/>
            <person name="Bleich R.M."/>
            <person name="Grubbs K.J."/>
            <person name="Santa Maria K.C."/>
            <person name="Allen S.E."/>
            <person name="Farag S."/>
            <person name="Shank E.A."/>
            <person name="Bowers A."/>
        </authorList>
    </citation>
    <scope>NUCLEOTIDE SEQUENCE [LARGE SCALE GENOMIC DNA]</scope>
    <source>
        <strain evidence="2 3">AFS092789</strain>
    </source>
</reference>
<dbReference type="InterPro" id="IPR013783">
    <property type="entry name" value="Ig-like_fold"/>
</dbReference>
<dbReference type="Gene3D" id="2.60.40.10">
    <property type="entry name" value="Immunoglobulins"/>
    <property type="match status" value="1"/>
</dbReference>
<dbReference type="Pfam" id="PF01391">
    <property type="entry name" value="Collagen"/>
    <property type="match status" value="1"/>
</dbReference>
<dbReference type="InterPro" id="IPR008160">
    <property type="entry name" value="Collagen"/>
</dbReference>
<evidence type="ECO:0000313" key="3">
    <source>
        <dbReference type="Proteomes" id="UP000219922"/>
    </source>
</evidence>
<evidence type="ECO:0000313" key="2">
    <source>
        <dbReference type="EMBL" id="PEA00810.1"/>
    </source>
</evidence>
<dbReference type="InterPro" id="IPR008964">
    <property type="entry name" value="Invasin/intimin_cell_adhesion"/>
</dbReference>
<proteinExistence type="predicted"/>
<evidence type="ECO:0000256" key="1">
    <source>
        <dbReference type="SAM" id="MobiDB-lite"/>
    </source>
</evidence>